<dbReference type="KEGG" id="ppsc:EHS13_05650"/>
<proteinExistence type="predicted"/>
<dbReference type="AlphaFoldDB" id="A0A6B8RFS0"/>
<dbReference type="GO" id="GO:0005507">
    <property type="term" value="F:copper ion binding"/>
    <property type="evidence" value="ECO:0007669"/>
    <property type="project" value="InterPro"/>
</dbReference>
<evidence type="ECO:0000256" key="2">
    <source>
        <dbReference type="ARBA" id="ARBA00023008"/>
    </source>
</evidence>
<gene>
    <name evidence="5" type="ORF">EHS13_05650</name>
</gene>
<evidence type="ECO:0000256" key="3">
    <source>
        <dbReference type="SAM" id="SignalP"/>
    </source>
</evidence>
<dbReference type="GO" id="GO:0009055">
    <property type="term" value="F:electron transfer activity"/>
    <property type="evidence" value="ECO:0007669"/>
    <property type="project" value="InterPro"/>
</dbReference>
<dbReference type="InterPro" id="IPR000923">
    <property type="entry name" value="BlueCu_1"/>
</dbReference>
<keyword evidence="2" id="KW-0186">Copper</keyword>
<keyword evidence="3" id="KW-0732">Signal</keyword>
<evidence type="ECO:0000259" key="4">
    <source>
        <dbReference type="Pfam" id="PF00127"/>
    </source>
</evidence>
<dbReference type="Gene3D" id="2.60.40.420">
    <property type="entry name" value="Cupredoxins - blue copper proteins"/>
    <property type="match status" value="1"/>
</dbReference>
<dbReference type="Proteomes" id="UP000426246">
    <property type="component" value="Chromosome"/>
</dbReference>
<dbReference type="InterPro" id="IPR005297">
    <property type="entry name" value="Lipoprotein_repeat"/>
</dbReference>
<dbReference type="CDD" id="cd13921">
    <property type="entry name" value="Amicyanin"/>
    <property type="match status" value="1"/>
</dbReference>
<reference evidence="6" key="1">
    <citation type="submission" date="2018-11" db="EMBL/GenBank/DDBJ databases">
        <title>Complete genome sequence of Paenibacillus sp. ML311-T8.</title>
        <authorList>
            <person name="Nam Y.-D."/>
            <person name="Kang J."/>
            <person name="Chung W.-H."/>
            <person name="Park Y.S."/>
        </authorList>
    </citation>
    <scope>NUCLEOTIDE SEQUENCE [LARGE SCALE GENOMIC DNA]</scope>
    <source>
        <strain evidence="6">ML311-T8</strain>
    </source>
</reference>
<dbReference type="SUPFAM" id="SSF49503">
    <property type="entry name" value="Cupredoxins"/>
    <property type="match status" value="1"/>
</dbReference>
<dbReference type="GO" id="GO:0043448">
    <property type="term" value="P:alkane catabolic process"/>
    <property type="evidence" value="ECO:0007669"/>
    <property type="project" value="TreeGrafter"/>
</dbReference>
<feature type="chain" id="PRO_5025500969" description="Blue (type 1) copper domain-containing protein" evidence="3">
    <location>
        <begin position="29"/>
        <end position="656"/>
    </location>
</feature>
<dbReference type="Pfam" id="PF00127">
    <property type="entry name" value="Copper-bind"/>
    <property type="match status" value="1"/>
</dbReference>
<keyword evidence="1" id="KW-0479">Metal-binding</keyword>
<dbReference type="OrthoDB" id="9800666at2"/>
<dbReference type="InterPro" id="IPR008972">
    <property type="entry name" value="Cupredoxin"/>
</dbReference>
<name>A0A6B8RFS0_9BACL</name>
<dbReference type="Pfam" id="PF03640">
    <property type="entry name" value="Lipoprotein_15"/>
    <property type="match status" value="6"/>
</dbReference>
<dbReference type="RefSeq" id="WP_155699428.1">
    <property type="nucleotide sequence ID" value="NZ_CP034235.1"/>
</dbReference>
<evidence type="ECO:0000313" key="5">
    <source>
        <dbReference type="EMBL" id="QGQ94425.1"/>
    </source>
</evidence>
<feature type="signal peptide" evidence="3">
    <location>
        <begin position="1"/>
        <end position="28"/>
    </location>
</feature>
<keyword evidence="6" id="KW-1185">Reference proteome</keyword>
<evidence type="ECO:0000256" key="1">
    <source>
        <dbReference type="ARBA" id="ARBA00022723"/>
    </source>
</evidence>
<dbReference type="InterPro" id="IPR035668">
    <property type="entry name" value="Amicyanin"/>
</dbReference>
<sequence>MNIFKKLGLTSAALFVIVMVVSALTVFAAGEQVVTSETQVVADLGILIGDGNGLTDEYLNKETTRIQAAIMFLRLKGLEADAAAFKGTANFSDAKLVWAEGQNILAYLKANPQLGWQGSGNGAFDPLSGITAQQYYKVMLEALGYMQGMDFEYADVITVAADKGLSKAANVSMFMNIHVATATIEALKATMHEGGKTLAATLSDAKVIDASKLAALQYTKLELKSVTDATYSIFTDEKGMTLYYFTKDAADVNSCVGGCLTNWPVYYAEKLIVPAGLNATDFGSFTRTDGAMQSTYKGWPLYYFAKDTKAGDTLGDAVGKIWYVIQSPSTLAIGTSATLGNYLTDAKGISLYYFDKDTKGVSNCTGECLAKWPLFYAEHISVPMGLKAEDFGTITRTDGAKQTTFKGFPLYYWVSDVKRGDTLGQDVGKVWFVVDPAKFSGTTAIPPVPTSITVSTSAALGNYLTDAKGMSLYYFDKDTKDVSNCAGPCLVNWPAFYAETITVPAGLKAEDFATITRADGAKQTTFKGFPLYYWIKDVKSGDTLGQDVGKVWFVVDPAKFTGTTAVAPVAAVGKTYKIDISNFAFSEAVLTIEVGSTVTWTNKDDTEHNAQAVDGSFKLPLLKQGESGSFTFTKAGEFDYFCLPHKEHMTAKIIVK</sequence>
<protein>
    <recommendedName>
        <fullName evidence="4">Blue (type 1) copper domain-containing protein</fullName>
    </recommendedName>
</protein>
<dbReference type="EMBL" id="CP034235">
    <property type="protein sequence ID" value="QGQ94425.1"/>
    <property type="molecule type" value="Genomic_DNA"/>
</dbReference>
<accession>A0A6B8RFS0</accession>
<evidence type="ECO:0000313" key="6">
    <source>
        <dbReference type="Proteomes" id="UP000426246"/>
    </source>
</evidence>
<feature type="domain" description="Blue (type 1) copper" evidence="4">
    <location>
        <begin position="577"/>
        <end position="656"/>
    </location>
</feature>
<dbReference type="PANTHER" id="PTHR39335:SF1">
    <property type="entry name" value="BLL4220 PROTEIN"/>
    <property type="match status" value="1"/>
</dbReference>
<organism evidence="5 6">
    <name type="scientific">Paenibacillus psychroresistens</name>
    <dbReference type="NCBI Taxonomy" id="1778678"/>
    <lineage>
        <taxon>Bacteria</taxon>
        <taxon>Bacillati</taxon>
        <taxon>Bacillota</taxon>
        <taxon>Bacilli</taxon>
        <taxon>Bacillales</taxon>
        <taxon>Paenibacillaceae</taxon>
        <taxon>Paenibacillus</taxon>
    </lineage>
</organism>
<dbReference type="PANTHER" id="PTHR39335">
    <property type="entry name" value="BLL4220 PROTEIN"/>
    <property type="match status" value="1"/>
</dbReference>